<name>A0ABZ1CYA9_9TREE</name>
<sequence>MSEDSLPDLDTLVCNAETACTDLQITGNALLVELKKFNRQTSERNSGTLQRICDLRSEYEERLTKYRELKGIAKSVAKSYENTTVDFSKRDQEIDELRSKLQAELDYSTRGRKPAVNPTANSHNRSAITAFKAEIDDFYEATLASLL</sequence>
<evidence type="ECO:0000313" key="2">
    <source>
        <dbReference type="Proteomes" id="UP001329825"/>
    </source>
</evidence>
<keyword evidence="2" id="KW-1185">Reference proteome</keyword>
<protein>
    <submittedName>
        <fullName evidence="1">Uncharacterized protein</fullName>
    </submittedName>
</protein>
<gene>
    <name evidence="1" type="ORF">IL334_003077</name>
</gene>
<accession>A0ABZ1CYA9</accession>
<evidence type="ECO:0000313" key="1">
    <source>
        <dbReference type="EMBL" id="WRT66124.1"/>
    </source>
</evidence>
<reference evidence="1 2" key="1">
    <citation type="submission" date="2024-01" db="EMBL/GenBank/DDBJ databases">
        <title>Comparative genomics of Cryptococcus and Kwoniella reveals pathogenesis evolution and contrasting modes of karyotype evolution via chromosome fusion or intercentromeric recombination.</title>
        <authorList>
            <person name="Coelho M.A."/>
            <person name="David-Palma M."/>
            <person name="Shea T."/>
            <person name="Bowers K."/>
            <person name="McGinley-Smith S."/>
            <person name="Mohammad A.W."/>
            <person name="Gnirke A."/>
            <person name="Yurkov A.M."/>
            <person name="Nowrousian M."/>
            <person name="Sun S."/>
            <person name="Cuomo C.A."/>
            <person name="Heitman J."/>
        </authorList>
    </citation>
    <scope>NUCLEOTIDE SEQUENCE [LARGE SCALE GENOMIC DNA]</scope>
    <source>
        <strain evidence="1">CBS 11374</strain>
    </source>
</reference>
<dbReference type="Proteomes" id="UP001329825">
    <property type="component" value="Chromosome 4"/>
</dbReference>
<dbReference type="EMBL" id="CP141884">
    <property type="protein sequence ID" value="WRT66124.1"/>
    <property type="molecule type" value="Genomic_DNA"/>
</dbReference>
<proteinExistence type="predicted"/>
<dbReference type="RefSeq" id="XP_062790864.1">
    <property type="nucleotide sequence ID" value="XM_062934813.1"/>
</dbReference>
<organism evidence="1 2">
    <name type="scientific">Kwoniella shivajii</name>
    <dbReference type="NCBI Taxonomy" id="564305"/>
    <lineage>
        <taxon>Eukaryota</taxon>
        <taxon>Fungi</taxon>
        <taxon>Dikarya</taxon>
        <taxon>Basidiomycota</taxon>
        <taxon>Agaricomycotina</taxon>
        <taxon>Tremellomycetes</taxon>
        <taxon>Tremellales</taxon>
        <taxon>Cryptococcaceae</taxon>
        <taxon>Kwoniella</taxon>
    </lineage>
</organism>
<dbReference type="GeneID" id="87955208"/>